<evidence type="ECO:0000256" key="6">
    <source>
        <dbReference type="SAM" id="MobiDB-lite"/>
    </source>
</evidence>
<feature type="compositionally biased region" description="Low complexity" evidence="6">
    <location>
        <begin position="283"/>
        <end position="293"/>
    </location>
</feature>
<proteinExistence type="inferred from homology"/>
<feature type="compositionally biased region" description="Basic and acidic residues" evidence="6">
    <location>
        <begin position="520"/>
        <end position="535"/>
    </location>
</feature>
<comment type="caution">
    <text evidence="9">The sequence shown here is derived from an EMBL/GenBank/DDBJ whole genome shotgun (WGS) entry which is preliminary data.</text>
</comment>
<accession>A0ABP0C2T9</accession>
<organism evidence="9 10">
    <name type="scientific">Sporothrix eucalyptigena</name>
    <dbReference type="NCBI Taxonomy" id="1812306"/>
    <lineage>
        <taxon>Eukaryota</taxon>
        <taxon>Fungi</taxon>
        <taxon>Dikarya</taxon>
        <taxon>Ascomycota</taxon>
        <taxon>Pezizomycotina</taxon>
        <taxon>Sordariomycetes</taxon>
        <taxon>Sordariomycetidae</taxon>
        <taxon>Ophiostomatales</taxon>
        <taxon>Ophiostomataceae</taxon>
        <taxon>Sporothrix</taxon>
    </lineage>
</organism>
<feature type="compositionally biased region" description="Gly residues" evidence="6">
    <location>
        <begin position="294"/>
        <end position="308"/>
    </location>
</feature>
<keyword evidence="4 7" id="KW-0472">Membrane</keyword>
<feature type="region of interest" description="Disordered" evidence="6">
    <location>
        <begin position="353"/>
        <end position="385"/>
    </location>
</feature>
<feature type="region of interest" description="Disordered" evidence="6">
    <location>
        <begin position="283"/>
        <end position="313"/>
    </location>
</feature>
<reference evidence="9 10" key="1">
    <citation type="submission" date="2024-01" db="EMBL/GenBank/DDBJ databases">
        <authorList>
            <person name="Allen C."/>
            <person name="Tagirdzhanova G."/>
        </authorList>
    </citation>
    <scope>NUCLEOTIDE SEQUENCE [LARGE SCALE GENOMIC DNA]</scope>
</reference>
<name>A0ABP0C2T9_9PEZI</name>
<feature type="transmembrane region" description="Helical" evidence="7">
    <location>
        <begin position="6"/>
        <end position="27"/>
    </location>
</feature>
<evidence type="ECO:0000256" key="5">
    <source>
        <dbReference type="ARBA" id="ARBA00038359"/>
    </source>
</evidence>
<keyword evidence="2 7" id="KW-0812">Transmembrane</keyword>
<evidence type="ECO:0000259" key="8">
    <source>
        <dbReference type="Pfam" id="PF20684"/>
    </source>
</evidence>
<dbReference type="EMBL" id="CAWUHD010000065">
    <property type="protein sequence ID" value="CAK7226300.1"/>
    <property type="molecule type" value="Genomic_DNA"/>
</dbReference>
<comment type="similarity">
    <text evidence="5">Belongs to the SAT4 family.</text>
</comment>
<feature type="domain" description="Rhodopsin" evidence="8">
    <location>
        <begin position="20"/>
        <end position="270"/>
    </location>
</feature>
<protein>
    <recommendedName>
        <fullName evidence="8">Rhodopsin domain-containing protein</fullName>
    </recommendedName>
</protein>
<comment type="subcellular location">
    <subcellularLocation>
        <location evidence="1">Membrane</location>
        <topology evidence="1">Multi-pass membrane protein</topology>
    </subcellularLocation>
</comment>
<feature type="transmembrane region" description="Helical" evidence="7">
    <location>
        <begin position="130"/>
        <end position="150"/>
    </location>
</feature>
<evidence type="ECO:0000256" key="4">
    <source>
        <dbReference type="ARBA" id="ARBA00023136"/>
    </source>
</evidence>
<feature type="compositionally biased region" description="Polar residues" evidence="6">
    <location>
        <begin position="489"/>
        <end position="500"/>
    </location>
</feature>
<feature type="transmembrane region" description="Helical" evidence="7">
    <location>
        <begin position="39"/>
        <end position="62"/>
    </location>
</feature>
<dbReference type="InterPro" id="IPR052337">
    <property type="entry name" value="SAT4-like"/>
</dbReference>
<feature type="region of interest" description="Disordered" evidence="6">
    <location>
        <begin position="469"/>
        <end position="547"/>
    </location>
</feature>
<feature type="transmembrane region" description="Helical" evidence="7">
    <location>
        <begin position="213"/>
        <end position="235"/>
    </location>
</feature>
<dbReference type="Pfam" id="PF20684">
    <property type="entry name" value="Fung_rhodopsin"/>
    <property type="match status" value="1"/>
</dbReference>
<dbReference type="PANTHER" id="PTHR33048">
    <property type="entry name" value="PTH11-LIKE INTEGRAL MEMBRANE PROTEIN (AFU_ORTHOLOGUE AFUA_5G11245)"/>
    <property type="match status" value="1"/>
</dbReference>
<evidence type="ECO:0000313" key="10">
    <source>
        <dbReference type="Proteomes" id="UP001642482"/>
    </source>
</evidence>
<dbReference type="PANTHER" id="PTHR33048:SF2">
    <property type="entry name" value="SRPK"/>
    <property type="match status" value="1"/>
</dbReference>
<dbReference type="InterPro" id="IPR049326">
    <property type="entry name" value="Rhodopsin_dom_fungi"/>
</dbReference>
<evidence type="ECO:0000256" key="3">
    <source>
        <dbReference type="ARBA" id="ARBA00022989"/>
    </source>
</evidence>
<feature type="compositionally biased region" description="Low complexity" evidence="6">
    <location>
        <begin position="501"/>
        <end position="516"/>
    </location>
</feature>
<feature type="transmembrane region" description="Helical" evidence="7">
    <location>
        <begin position="96"/>
        <end position="118"/>
    </location>
</feature>
<evidence type="ECO:0000313" key="9">
    <source>
        <dbReference type="EMBL" id="CAK7226300.1"/>
    </source>
</evidence>
<evidence type="ECO:0000256" key="1">
    <source>
        <dbReference type="ARBA" id="ARBA00004141"/>
    </source>
</evidence>
<feature type="transmembrane region" description="Helical" evidence="7">
    <location>
        <begin position="178"/>
        <end position="201"/>
    </location>
</feature>
<keyword evidence="3 7" id="KW-1133">Transmembrane helix</keyword>
<feature type="compositionally biased region" description="Low complexity" evidence="6">
    <location>
        <begin position="438"/>
        <end position="449"/>
    </location>
</feature>
<gene>
    <name evidence="9" type="ORF">SEUCBS140593_006193</name>
</gene>
<feature type="region of interest" description="Disordered" evidence="6">
    <location>
        <begin position="429"/>
        <end position="452"/>
    </location>
</feature>
<sequence length="547" mass="59872">MSFTTEAFTLLGIGLGFIFLRTYARLTKTGMAGFKADDYLMLLAAVVYAAETTLAYTVGAYWQGLANNGMTDAERAALSPTSEEYRLRVNGSKTQVAGWSTYTLLLWILKASMCTFYLRLTDGLNYQFRIYIGFGMIVTTWIAVLLSILLGCRPLSKNWQIYPDPGNFCQPAISRIDIFVTVVLNVLTDIYLLSIPLPMLWKANLRPAKKVGLMVLFSGGIFVTMAGILRCVLIVTNPVTGAQQAGSWACRETFVAVVTSNLPMIFPLVRHWGSPIFSGLRSSMSSKSKSKNTGGNGGTGGNHTGGTGRSVNGMFILEDKNPRRGMGPRSVHPLPNMTFSESEEYIYNEQLQQQQNDLQQQELRDQQQRKNRASKQSNKGGGGADIDIEQQALSSRPSFQANGESASATVATVVPSGITKQVVLQITEEERQRRRSDFGISDGDSGSSSLDALETIPGARQGNYFLTQNNAQQQQQQQQQSLQHPPRRNNMSSGGHNDTFTSTSASSTVSPLAASSWDGRPNKDRSDLSVDEGKRGSMGLTPSSRRR</sequence>
<evidence type="ECO:0000256" key="2">
    <source>
        <dbReference type="ARBA" id="ARBA00022692"/>
    </source>
</evidence>
<evidence type="ECO:0000256" key="7">
    <source>
        <dbReference type="SAM" id="Phobius"/>
    </source>
</evidence>
<dbReference type="Proteomes" id="UP001642482">
    <property type="component" value="Unassembled WGS sequence"/>
</dbReference>
<keyword evidence="10" id="KW-1185">Reference proteome</keyword>